<reference evidence="1" key="1">
    <citation type="journal article" date="2021" name="Environ. Microbiol.">
        <title>Gene family expansions and transcriptome signatures uncover fungal adaptations to wood decay.</title>
        <authorList>
            <person name="Hage H."/>
            <person name="Miyauchi S."/>
            <person name="Viragh M."/>
            <person name="Drula E."/>
            <person name="Min B."/>
            <person name="Chaduli D."/>
            <person name="Navarro D."/>
            <person name="Favel A."/>
            <person name="Norest M."/>
            <person name="Lesage-Meessen L."/>
            <person name="Balint B."/>
            <person name="Merenyi Z."/>
            <person name="de Eugenio L."/>
            <person name="Morin E."/>
            <person name="Martinez A.T."/>
            <person name="Baldrian P."/>
            <person name="Stursova M."/>
            <person name="Martinez M.J."/>
            <person name="Novotny C."/>
            <person name="Magnuson J.K."/>
            <person name="Spatafora J.W."/>
            <person name="Maurice S."/>
            <person name="Pangilinan J."/>
            <person name="Andreopoulos W."/>
            <person name="LaButti K."/>
            <person name="Hundley H."/>
            <person name="Na H."/>
            <person name="Kuo A."/>
            <person name="Barry K."/>
            <person name="Lipzen A."/>
            <person name="Henrissat B."/>
            <person name="Riley R."/>
            <person name="Ahrendt S."/>
            <person name="Nagy L.G."/>
            <person name="Grigoriev I.V."/>
            <person name="Martin F."/>
            <person name="Rosso M.N."/>
        </authorList>
    </citation>
    <scope>NUCLEOTIDE SEQUENCE</scope>
    <source>
        <strain evidence="1">CBS 384.51</strain>
    </source>
</reference>
<evidence type="ECO:0000313" key="2">
    <source>
        <dbReference type="Proteomes" id="UP001055072"/>
    </source>
</evidence>
<dbReference type="Proteomes" id="UP001055072">
    <property type="component" value="Unassembled WGS sequence"/>
</dbReference>
<keyword evidence="1" id="KW-0503">Monooxygenase</keyword>
<accession>A0ACB8UC45</accession>
<name>A0ACB8UC45_9APHY</name>
<evidence type="ECO:0000313" key="1">
    <source>
        <dbReference type="EMBL" id="KAI0091644.1"/>
    </source>
</evidence>
<proteinExistence type="predicted"/>
<protein>
    <submittedName>
        <fullName evidence="1">Cytochrome P450 monooxygenase pc-bph</fullName>
    </submittedName>
</protein>
<dbReference type="EMBL" id="MU274905">
    <property type="protein sequence ID" value="KAI0091644.1"/>
    <property type="molecule type" value="Genomic_DNA"/>
</dbReference>
<comment type="caution">
    <text evidence="1">The sequence shown here is derived from an EMBL/GenBank/DDBJ whole genome shotgun (WGS) entry which is preliminary data.</text>
</comment>
<gene>
    <name evidence="1" type="ORF">BDY19DRAFT_885454</name>
</gene>
<keyword evidence="2" id="KW-1185">Reference proteome</keyword>
<sequence length="567" mass="63040">MIFTDFLTQLSGSQLSQSLYLLCGAGVVTSVVVASALYYIVPYLQDPKGIRQYPGPWLAKFSCLWFSREIFAARVQTSTKKLHERYGTFVRIGPNDISVCSPEALQTLYAHSPNALKSSLYDAFSPFGASRSVFNTTSRGDHARKRKLLSHMMAAKSLQEITPIIYDHERKFVNHWDEMCHSAVKGKGGTKGDCTWKADDGRAWFNAMPWFNYIAFDVIGDLAFGAPFGMLPAVKAETPVAESIEQAMNAFTSDDDAKAIQYLTINAIDTINRSSAFNSFIGSLPSWFRPHVMNLPFFKHKFGARKKLAAMAATAVSKRINSVKPILRADFLSKLLEGRDGNGEPMGKQELSSEALSLLVGGSDTVANSSAAIIYYLAQNTHIQRKLQASLDAALGPPDFSLSVEDSINDVNLTKLKDCEYLNNTINEGHRLHSTIGFGLPRVVPEGGLVVCGQTFKEGTTISTPVFALHRMKEIWGEDADLFNPERWEREDKSEMYRAFAPFSIGPRACLGRNLAQMEMQTFIGQLFHRYDVSLDSPDCKMKVHEAFVRKPESVYIGVKQRNVLST</sequence>
<organism evidence="1 2">
    <name type="scientific">Irpex rosettiformis</name>
    <dbReference type="NCBI Taxonomy" id="378272"/>
    <lineage>
        <taxon>Eukaryota</taxon>
        <taxon>Fungi</taxon>
        <taxon>Dikarya</taxon>
        <taxon>Basidiomycota</taxon>
        <taxon>Agaricomycotina</taxon>
        <taxon>Agaricomycetes</taxon>
        <taxon>Polyporales</taxon>
        <taxon>Irpicaceae</taxon>
        <taxon>Irpex</taxon>
    </lineage>
</organism>
<keyword evidence="1" id="KW-0560">Oxidoreductase</keyword>